<evidence type="ECO:0000256" key="7">
    <source>
        <dbReference type="RuleBase" id="RU000461"/>
    </source>
</evidence>
<dbReference type="CDD" id="cd11043">
    <property type="entry name" value="CYP90-like"/>
    <property type="match status" value="1"/>
</dbReference>
<name>A0AAX6E0R2_IRIPA</name>
<accession>A0AAX6E0R2</accession>
<dbReference type="GO" id="GO:0004497">
    <property type="term" value="F:monooxygenase activity"/>
    <property type="evidence" value="ECO:0007669"/>
    <property type="project" value="UniProtKB-KW"/>
</dbReference>
<dbReference type="GO" id="GO:0016125">
    <property type="term" value="P:sterol metabolic process"/>
    <property type="evidence" value="ECO:0007669"/>
    <property type="project" value="TreeGrafter"/>
</dbReference>
<dbReference type="PROSITE" id="PS00086">
    <property type="entry name" value="CYTOCHROME_P450"/>
    <property type="match status" value="1"/>
</dbReference>
<dbReference type="FunFam" id="1.10.630.10:FF:000022">
    <property type="entry name" value="Taxadiene 5-alpha hydroxylase"/>
    <property type="match status" value="1"/>
</dbReference>
<dbReference type="AlphaFoldDB" id="A0AAX6E0R2"/>
<dbReference type="InterPro" id="IPR017972">
    <property type="entry name" value="Cyt_P450_CS"/>
</dbReference>
<dbReference type="PRINTS" id="PR00385">
    <property type="entry name" value="P450"/>
</dbReference>
<dbReference type="GO" id="GO:0020037">
    <property type="term" value="F:heme binding"/>
    <property type="evidence" value="ECO:0007669"/>
    <property type="project" value="InterPro"/>
</dbReference>
<proteinExistence type="inferred from homology"/>
<evidence type="ECO:0000313" key="9">
    <source>
        <dbReference type="Proteomes" id="UP001140949"/>
    </source>
</evidence>
<comment type="cofactor">
    <cofactor evidence="1 6">
        <name>heme</name>
        <dbReference type="ChEBI" id="CHEBI:30413"/>
    </cofactor>
</comment>
<evidence type="ECO:0000256" key="2">
    <source>
        <dbReference type="ARBA" id="ARBA00010617"/>
    </source>
</evidence>
<evidence type="ECO:0000256" key="4">
    <source>
        <dbReference type="ARBA" id="ARBA00023002"/>
    </source>
</evidence>
<dbReference type="SUPFAM" id="SSF48264">
    <property type="entry name" value="Cytochrome P450"/>
    <property type="match status" value="1"/>
</dbReference>
<comment type="caution">
    <text evidence="8">The sequence shown here is derived from an EMBL/GenBank/DDBJ whole genome shotgun (WGS) entry which is preliminary data.</text>
</comment>
<protein>
    <submittedName>
        <fullName evidence="8">Cytochrome P450 716B1-like</fullName>
    </submittedName>
</protein>
<comment type="similarity">
    <text evidence="2 7">Belongs to the cytochrome P450 family.</text>
</comment>
<keyword evidence="6 7" id="KW-0349">Heme</keyword>
<dbReference type="InterPro" id="IPR001128">
    <property type="entry name" value="Cyt_P450"/>
</dbReference>
<dbReference type="GO" id="GO:0005506">
    <property type="term" value="F:iron ion binding"/>
    <property type="evidence" value="ECO:0007669"/>
    <property type="project" value="InterPro"/>
</dbReference>
<gene>
    <name evidence="8" type="ORF">M6B38_218075</name>
</gene>
<dbReference type="InterPro" id="IPR002401">
    <property type="entry name" value="Cyt_P450_E_grp-I"/>
</dbReference>
<sequence length="481" mass="54496">MAILVLLFLVSLPIIIIYLLTRPARPRSRTRLPPGPLGIPYVGQSLGLLRAMWAGEAEEWTARRIARYGPVSKLTLFGAPTVLLAGPAANKFVFASAGGVIVPQQPKSISRLLGRRNMLELAGDDHRRVRGAVEQFLRPEVLKEYVGRMDEVVRQHIQMNWSGHRTIKVLPLAKSLTFDIICSLMVGIERGAARDMLWKNFNDIMAGMWAIPVNLPFTNFSKSLRASRRIREVLTGIVQERRSALRRGLCASAKGDLITYLISLRTKDDEEALTDEEIIDNTMLVMVAGHDTSSILITFIIRHLANDQIVRDEVIREQEEVANNKASAEDALTWDDILKMKYTWRVAMEVLRMVPPVFGSFRKTTKDIEYKGYLIPKGWQVFWTANATHGDATLFREPEKFDPSRFESQLSVPPYSFVAFGGGPRICPGNEFARLETLVMMHYVVTRFRWELCCKEDAYRRDPMPSPTDGLPIRLEPKTDV</sequence>
<keyword evidence="4 7" id="KW-0560">Oxidoreductase</keyword>
<keyword evidence="5 6" id="KW-0408">Iron</keyword>
<keyword evidence="7" id="KW-0503">Monooxygenase</keyword>
<dbReference type="Pfam" id="PF00067">
    <property type="entry name" value="p450"/>
    <property type="match status" value="1"/>
</dbReference>
<keyword evidence="3 6" id="KW-0479">Metal-binding</keyword>
<dbReference type="PANTHER" id="PTHR24286:SF217">
    <property type="entry name" value="OS07G0520300 PROTEIN"/>
    <property type="match status" value="1"/>
</dbReference>
<dbReference type="InterPro" id="IPR036396">
    <property type="entry name" value="Cyt_P450_sf"/>
</dbReference>
<reference evidence="8" key="1">
    <citation type="journal article" date="2023" name="GigaByte">
        <title>Genome assembly of the bearded iris, Iris pallida Lam.</title>
        <authorList>
            <person name="Bruccoleri R.E."/>
            <person name="Oakeley E.J."/>
            <person name="Faust A.M.E."/>
            <person name="Altorfer M."/>
            <person name="Dessus-Babus S."/>
            <person name="Burckhardt D."/>
            <person name="Oertli M."/>
            <person name="Naumann U."/>
            <person name="Petersen F."/>
            <person name="Wong J."/>
        </authorList>
    </citation>
    <scope>NUCLEOTIDE SEQUENCE</scope>
    <source>
        <strain evidence="8">GSM-AAB239-AS_SAM_17_03QT</strain>
    </source>
</reference>
<evidence type="ECO:0000256" key="3">
    <source>
        <dbReference type="ARBA" id="ARBA00022723"/>
    </source>
</evidence>
<dbReference type="EMBL" id="JANAVB010040818">
    <property type="protein sequence ID" value="KAJ6797606.1"/>
    <property type="molecule type" value="Genomic_DNA"/>
</dbReference>
<dbReference type="Gene3D" id="1.10.630.10">
    <property type="entry name" value="Cytochrome P450"/>
    <property type="match status" value="1"/>
</dbReference>
<dbReference type="GO" id="GO:0016705">
    <property type="term" value="F:oxidoreductase activity, acting on paired donors, with incorporation or reduction of molecular oxygen"/>
    <property type="evidence" value="ECO:0007669"/>
    <property type="project" value="InterPro"/>
</dbReference>
<dbReference type="PANTHER" id="PTHR24286">
    <property type="entry name" value="CYTOCHROME P450 26"/>
    <property type="match status" value="1"/>
</dbReference>
<evidence type="ECO:0000256" key="6">
    <source>
        <dbReference type="PIRSR" id="PIRSR602401-1"/>
    </source>
</evidence>
<evidence type="ECO:0000256" key="5">
    <source>
        <dbReference type="ARBA" id="ARBA00023004"/>
    </source>
</evidence>
<organism evidence="8 9">
    <name type="scientific">Iris pallida</name>
    <name type="common">Sweet iris</name>
    <dbReference type="NCBI Taxonomy" id="29817"/>
    <lineage>
        <taxon>Eukaryota</taxon>
        <taxon>Viridiplantae</taxon>
        <taxon>Streptophyta</taxon>
        <taxon>Embryophyta</taxon>
        <taxon>Tracheophyta</taxon>
        <taxon>Spermatophyta</taxon>
        <taxon>Magnoliopsida</taxon>
        <taxon>Liliopsida</taxon>
        <taxon>Asparagales</taxon>
        <taxon>Iridaceae</taxon>
        <taxon>Iridoideae</taxon>
        <taxon>Irideae</taxon>
        <taxon>Iris</taxon>
    </lineage>
</organism>
<feature type="binding site" description="axial binding residue" evidence="6">
    <location>
        <position position="427"/>
    </location>
    <ligand>
        <name>heme</name>
        <dbReference type="ChEBI" id="CHEBI:30413"/>
    </ligand>
    <ligandPart>
        <name>Fe</name>
        <dbReference type="ChEBI" id="CHEBI:18248"/>
    </ligandPart>
</feature>
<dbReference type="PRINTS" id="PR00463">
    <property type="entry name" value="EP450I"/>
</dbReference>
<reference evidence="8" key="2">
    <citation type="submission" date="2023-04" db="EMBL/GenBank/DDBJ databases">
        <authorList>
            <person name="Bruccoleri R.E."/>
            <person name="Oakeley E.J."/>
            <person name="Faust A.-M."/>
            <person name="Dessus-Babus S."/>
            <person name="Altorfer M."/>
            <person name="Burckhardt D."/>
            <person name="Oertli M."/>
            <person name="Naumann U."/>
            <person name="Petersen F."/>
            <person name="Wong J."/>
        </authorList>
    </citation>
    <scope>NUCLEOTIDE SEQUENCE</scope>
    <source>
        <strain evidence="8">GSM-AAB239-AS_SAM_17_03QT</strain>
        <tissue evidence="8">Leaf</tissue>
    </source>
</reference>
<evidence type="ECO:0000256" key="1">
    <source>
        <dbReference type="ARBA" id="ARBA00001971"/>
    </source>
</evidence>
<keyword evidence="9" id="KW-1185">Reference proteome</keyword>
<dbReference type="Proteomes" id="UP001140949">
    <property type="component" value="Unassembled WGS sequence"/>
</dbReference>
<evidence type="ECO:0000313" key="8">
    <source>
        <dbReference type="EMBL" id="KAJ6797606.1"/>
    </source>
</evidence>